<comment type="caution">
    <text evidence="1">The sequence shown here is derived from an EMBL/GenBank/DDBJ whole genome shotgun (WGS) entry which is preliminary data.</text>
</comment>
<sequence>MTHPIAFAVGPVEGIAPSDVHVFTFAAEQTQNWVTNRHMSLGSLLRYAGREWRGGELRLRGLCSLNAISRLYRDQGMPTVERWRFCLGEGDTAHAPLTYETSKHDDYTKSGLKCSCAHRPSTGLQRDCEICTERCSVTSCRLQRKNMESFDYIPIGSMLRLICRSRTYCHSMLSMWRAKHRWFMPDETAVNVVPTFPIKDWWDGTKAK</sequence>
<organism evidence="1 2">
    <name type="scientific">Riccia sorocarpa</name>
    <dbReference type="NCBI Taxonomy" id="122646"/>
    <lineage>
        <taxon>Eukaryota</taxon>
        <taxon>Viridiplantae</taxon>
        <taxon>Streptophyta</taxon>
        <taxon>Embryophyta</taxon>
        <taxon>Marchantiophyta</taxon>
        <taxon>Marchantiopsida</taxon>
        <taxon>Marchantiidae</taxon>
        <taxon>Marchantiales</taxon>
        <taxon>Ricciaceae</taxon>
        <taxon>Riccia</taxon>
    </lineage>
</organism>
<protein>
    <submittedName>
        <fullName evidence="1">Uncharacterized protein</fullName>
    </submittedName>
</protein>
<dbReference type="Proteomes" id="UP001633002">
    <property type="component" value="Unassembled WGS sequence"/>
</dbReference>
<name>A0ABD3GPA5_9MARC</name>
<keyword evidence="2" id="KW-1185">Reference proteome</keyword>
<gene>
    <name evidence="1" type="ORF">R1sor_024003</name>
</gene>
<dbReference type="EMBL" id="JBJQOH010000007">
    <property type="protein sequence ID" value="KAL3681047.1"/>
    <property type="molecule type" value="Genomic_DNA"/>
</dbReference>
<dbReference type="AlphaFoldDB" id="A0ABD3GPA5"/>
<reference evidence="1 2" key="1">
    <citation type="submission" date="2024-09" db="EMBL/GenBank/DDBJ databases">
        <title>Chromosome-scale assembly of Riccia sorocarpa.</title>
        <authorList>
            <person name="Paukszto L."/>
        </authorList>
    </citation>
    <scope>NUCLEOTIDE SEQUENCE [LARGE SCALE GENOMIC DNA]</scope>
    <source>
        <strain evidence="1">LP-2024</strain>
        <tissue evidence="1">Aerial parts of the thallus</tissue>
    </source>
</reference>
<evidence type="ECO:0000313" key="1">
    <source>
        <dbReference type="EMBL" id="KAL3681047.1"/>
    </source>
</evidence>
<accession>A0ABD3GPA5</accession>
<evidence type="ECO:0000313" key="2">
    <source>
        <dbReference type="Proteomes" id="UP001633002"/>
    </source>
</evidence>
<proteinExistence type="predicted"/>